<accession>A0A7Y0G9X9</accession>
<evidence type="ECO:0000313" key="3">
    <source>
        <dbReference type="EMBL" id="NML93127.1"/>
    </source>
</evidence>
<keyword evidence="1" id="KW-0175">Coiled coil</keyword>
<dbReference type="RefSeq" id="WP_169492388.1">
    <property type="nucleotide sequence ID" value="NZ_JABBGM010000002.1"/>
</dbReference>
<dbReference type="EMBL" id="JABBGM010000002">
    <property type="protein sequence ID" value="NML93127.1"/>
    <property type="molecule type" value="Genomic_DNA"/>
</dbReference>
<dbReference type="Proteomes" id="UP000583556">
    <property type="component" value="Unassembled WGS sequence"/>
</dbReference>
<keyword evidence="4" id="KW-1185">Reference proteome</keyword>
<organism evidence="3 4">
    <name type="scientific">Novosphingobium olei</name>
    <dbReference type="NCBI Taxonomy" id="2728851"/>
    <lineage>
        <taxon>Bacteria</taxon>
        <taxon>Pseudomonadati</taxon>
        <taxon>Pseudomonadota</taxon>
        <taxon>Alphaproteobacteria</taxon>
        <taxon>Sphingomonadales</taxon>
        <taxon>Sphingomonadaceae</taxon>
        <taxon>Novosphingobium</taxon>
    </lineage>
</organism>
<protein>
    <submittedName>
        <fullName evidence="3">Uncharacterized protein</fullName>
    </submittedName>
</protein>
<feature type="chain" id="PRO_5030720646" evidence="2">
    <location>
        <begin position="24"/>
        <end position="121"/>
    </location>
</feature>
<keyword evidence="2" id="KW-0732">Signal</keyword>
<gene>
    <name evidence="3" type="ORF">HHL27_05525</name>
</gene>
<sequence>MKKIVLAALVPAALLSAAAPASAQAWRHRDDAARYTPVRNDDVRRDIDGLRFQIDRAERNRAISRREADGLRRQARDIQRQYAYMSRGGLDRGEYRTLQRRVAGVRGHLRMERWDRDGRRG</sequence>
<proteinExistence type="predicted"/>
<name>A0A7Y0G9X9_9SPHN</name>
<reference evidence="3 4" key="1">
    <citation type="submission" date="2020-04" db="EMBL/GenBank/DDBJ databases">
        <title>Novosphingobium sp. TW-4 isolated from soil.</title>
        <authorList>
            <person name="Dahal R.H."/>
            <person name="Chaudhary D.K."/>
        </authorList>
    </citation>
    <scope>NUCLEOTIDE SEQUENCE [LARGE SCALE GENOMIC DNA]</scope>
    <source>
        <strain evidence="3 4">TW-4</strain>
    </source>
</reference>
<evidence type="ECO:0000313" key="4">
    <source>
        <dbReference type="Proteomes" id="UP000583556"/>
    </source>
</evidence>
<dbReference type="AlphaFoldDB" id="A0A7Y0G9X9"/>
<feature type="coiled-coil region" evidence="1">
    <location>
        <begin position="40"/>
        <end position="81"/>
    </location>
</feature>
<evidence type="ECO:0000256" key="2">
    <source>
        <dbReference type="SAM" id="SignalP"/>
    </source>
</evidence>
<evidence type="ECO:0000256" key="1">
    <source>
        <dbReference type="SAM" id="Coils"/>
    </source>
</evidence>
<feature type="signal peptide" evidence="2">
    <location>
        <begin position="1"/>
        <end position="23"/>
    </location>
</feature>
<comment type="caution">
    <text evidence="3">The sequence shown here is derived from an EMBL/GenBank/DDBJ whole genome shotgun (WGS) entry which is preliminary data.</text>
</comment>